<dbReference type="EMBL" id="JADIMS010000169">
    <property type="protein sequence ID" value="MBO8451249.1"/>
    <property type="molecule type" value="Genomic_DNA"/>
</dbReference>
<evidence type="ECO:0000313" key="2">
    <source>
        <dbReference type="EMBL" id="MBO8451249.1"/>
    </source>
</evidence>
<protein>
    <submittedName>
        <fullName evidence="2">Uncharacterized protein</fullName>
    </submittedName>
</protein>
<reference evidence="2" key="2">
    <citation type="journal article" date="2021" name="PeerJ">
        <title>Extensive microbial diversity within the chicken gut microbiome revealed by metagenomics and culture.</title>
        <authorList>
            <person name="Gilroy R."/>
            <person name="Ravi A."/>
            <person name="Getino M."/>
            <person name="Pursley I."/>
            <person name="Horton D.L."/>
            <person name="Alikhan N.F."/>
            <person name="Baker D."/>
            <person name="Gharbi K."/>
            <person name="Hall N."/>
            <person name="Watson M."/>
            <person name="Adriaenssens E.M."/>
            <person name="Foster-Nyarko E."/>
            <person name="Jarju S."/>
            <person name="Secka A."/>
            <person name="Antonio M."/>
            <person name="Oren A."/>
            <person name="Chaudhuri R.R."/>
            <person name="La Ragione R."/>
            <person name="Hildebrand F."/>
            <person name="Pallen M.J."/>
        </authorList>
    </citation>
    <scope>NUCLEOTIDE SEQUENCE</scope>
    <source>
        <strain evidence="2">B3-4054</strain>
    </source>
</reference>
<feature type="compositionally biased region" description="Polar residues" evidence="1">
    <location>
        <begin position="134"/>
        <end position="147"/>
    </location>
</feature>
<sequence>MLQNITFQDNLYQMARSIDTVFEGLQLDLAPEYFHKKTMSDLAFFDACIRRIHADLQKNNRLADYLPLMQAMHSCQQKLLQLLDRILGGEIPSADAFAANLADLQEMRNRHAKLAGETQESIVRTEKPGDSKDIVSSSELSELLNFQ</sequence>
<evidence type="ECO:0000256" key="1">
    <source>
        <dbReference type="SAM" id="MobiDB-lite"/>
    </source>
</evidence>
<dbReference type="Proteomes" id="UP000823616">
    <property type="component" value="Unassembled WGS sequence"/>
</dbReference>
<organism evidence="2 3">
    <name type="scientific">Candidatus Avitreponema avistercoris</name>
    <dbReference type="NCBI Taxonomy" id="2840705"/>
    <lineage>
        <taxon>Bacteria</taxon>
        <taxon>Pseudomonadati</taxon>
        <taxon>Spirochaetota</taxon>
        <taxon>Spirochaetia</taxon>
        <taxon>Spirochaetales</taxon>
        <taxon>Candidatus Avitreponema</taxon>
    </lineage>
</organism>
<feature type="compositionally biased region" description="Basic and acidic residues" evidence="1">
    <location>
        <begin position="123"/>
        <end position="133"/>
    </location>
</feature>
<dbReference type="AlphaFoldDB" id="A0A9D9EPH3"/>
<name>A0A9D9EPH3_9SPIR</name>
<gene>
    <name evidence="2" type="ORF">IAA96_09125</name>
</gene>
<reference evidence="2" key="1">
    <citation type="submission" date="2020-10" db="EMBL/GenBank/DDBJ databases">
        <authorList>
            <person name="Gilroy R."/>
        </authorList>
    </citation>
    <scope>NUCLEOTIDE SEQUENCE</scope>
    <source>
        <strain evidence="2">B3-4054</strain>
    </source>
</reference>
<accession>A0A9D9EPH3</accession>
<feature type="region of interest" description="Disordered" evidence="1">
    <location>
        <begin position="115"/>
        <end position="147"/>
    </location>
</feature>
<comment type="caution">
    <text evidence="2">The sequence shown here is derived from an EMBL/GenBank/DDBJ whole genome shotgun (WGS) entry which is preliminary data.</text>
</comment>
<proteinExistence type="predicted"/>
<evidence type="ECO:0000313" key="3">
    <source>
        <dbReference type="Proteomes" id="UP000823616"/>
    </source>
</evidence>